<feature type="transmembrane region" description="Helical" evidence="1">
    <location>
        <begin position="663"/>
        <end position="683"/>
    </location>
</feature>
<feature type="transmembrane region" description="Helical" evidence="1">
    <location>
        <begin position="232"/>
        <end position="263"/>
    </location>
</feature>
<sequence length="688" mass="77783">MKIRQHLTIGLGGLISLTLLTVFALALWPVVIRVDHDWLQPLALLIGCAIYLGGVGLLFRGLHRLSNRANRVVTVGLWLILLIIQLWVATAWVAAPRADLYFVHQQAVSLVKGSYDWLPYFYTYPNNVSYTLVLAGLLKVANMLGITDTGVFLNIVQFIWIDLGVLVIWRELKHRNPARSNLLMVLVITAIPLYAYGLNAYSDTAILPLALFAIVAFRHLRHANTWQRITWWSILLSLVLTAALLLKPNFLVLIIAALMVLWFRANRSPHQGTTRAVTTLLLLATLATGTGLVHNLQKSHGYQVDNDQALPVMSWVAMSWNPDYYGQYNRHDVTQMMKAPTKEAKATLAKQTLIDRLHELGTGGILYHLMQKARLFIANGTFDSFQINPAFTRAPNWYRQHRATSDWFLANWCQISYLALLLVNAGWGLQQVRRRHLSTGYLLGGVFIIGLICFHVIFWETEERYALPLLPLLLAGTAAGYRQPLNILHYSERSRWLPLGMAAAFTVLLSLAAWQSSGLMTHSNSEPVSVLSQNEGRYYQNHRVRLKPNASLTQPFTTTLPFDQLIVNNGERFPGQLTLKKANGRTVWQSKGKTPLLAQILPLQPAGKYTLTVTNHGKRRAKLITAPADYDLLPQSLIGHPHQYLRFEVQQSSVAPVLSNGKFWLLFGGMWLTGLLVVDRFYWYRRHI</sequence>
<evidence type="ECO:0008006" key="4">
    <source>
        <dbReference type="Google" id="ProtNLM"/>
    </source>
</evidence>
<feature type="transmembrane region" description="Helical" evidence="1">
    <location>
        <begin position="496"/>
        <end position="514"/>
    </location>
</feature>
<feature type="transmembrane region" description="Helical" evidence="1">
    <location>
        <begin position="204"/>
        <end position="220"/>
    </location>
</feature>
<feature type="transmembrane region" description="Helical" evidence="1">
    <location>
        <begin position="7"/>
        <end position="32"/>
    </location>
</feature>
<feature type="transmembrane region" description="Helical" evidence="1">
    <location>
        <begin position="440"/>
        <end position="459"/>
    </location>
</feature>
<keyword evidence="1" id="KW-1133">Transmembrane helix</keyword>
<comment type="caution">
    <text evidence="2">The sequence shown here is derived from an EMBL/GenBank/DDBJ whole genome shotgun (WGS) entry which is preliminary data.</text>
</comment>
<evidence type="ECO:0000256" key="1">
    <source>
        <dbReference type="SAM" id="Phobius"/>
    </source>
</evidence>
<proteinExistence type="predicted"/>
<organism evidence="2 3">
    <name type="scientific">Levilactobacillus tongjiangensis</name>
    <dbReference type="NCBI Taxonomy" id="2486023"/>
    <lineage>
        <taxon>Bacteria</taxon>
        <taxon>Bacillati</taxon>
        <taxon>Bacillota</taxon>
        <taxon>Bacilli</taxon>
        <taxon>Lactobacillales</taxon>
        <taxon>Lactobacillaceae</taxon>
        <taxon>Levilactobacillus</taxon>
    </lineage>
</organism>
<name>A0ABW1SVZ3_9LACO</name>
<feature type="transmembrane region" description="Helical" evidence="1">
    <location>
        <begin position="151"/>
        <end position="169"/>
    </location>
</feature>
<dbReference type="EMBL" id="JBHSSK010000027">
    <property type="protein sequence ID" value="MFC6207910.1"/>
    <property type="molecule type" value="Genomic_DNA"/>
</dbReference>
<gene>
    <name evidence="2" type="ORF">ACFP1G_10605</name>
</gene>
<feature type="transmembrane region" description="Helical" evidence="1">
    <location>
        <begin position="275"/>
        <end position="293"/>
    </location>
</feature>
<evidence type="ECO:0000313" key="2">
    <source>
        <dbReference type="EMBL" id="MFC6207910.1"/>
    </source>
</evidence>
<accession>A0ABW1SVZ3</accession>
<dbReference type="RefSeq" id="WP_125694648.1">
    <property type="nucleotide sequence ID" value="NZ_JBHSSK010000027.1"/>
</dbReference>
<dbReference type="Proteomes" id="UP001596254">
    <property type="component" value="Unassembled WGS sequence"/>
</dbReference>
<evidence type="ECO:0000313" key="3">
    <source>
        <dbReference type="Proteomes" id="UP001596254"/>
    </source>
</evidence>
<protein>
    <recommendedName>
        <fullName evidence="4">Glycosyltransferase RgtA/B/C/D-like domain-containing protein</fullName>
    </recommendedName>
</protein>
<keyword evidence="1" id="KW-0472">Membrane</keyword>
<keyword evidence="1" id="KW-0812">Transmembrane</keyword>
<reference evidence="3" key="1">
    <citation type="journal article" date="2019" name="Int. J. Syst. Evol. Microbiol.">
        <title>The Global Catalogue of Microorganisms (GCM) 10K type strain sequencing project: providing services to taxonomists for standard genome sequencing and annotation.</title>
        <authorList>
            <consortium name="The Broad Institute Genomics Platform"/>
            <consortium name="The Broad Institute Genome Sequencing Center for Infectious Disease"/>
            <person name="Wu L."/>
            <person name="Ma J."/>
        </authorList>
    </citation>
    <scope>NUCLEOTIDE SEQUENCE [LARGE SCALE GENOMIC DNA]</scope>
    <source>
        <strain evidence="3">CCM 8905</strain>
    </source>
</reference>
<feature type="transmembrane region" description="Helical" evidence="1">
    <location>
        <begin position="72"/>
        <end position="95"/>
    </location>
</feature>
<feature type="transmembrane region" description="Helical" evidence="1">
    <location>
        <begin position="181"/>
        <end position="198"/>
    </location>
</feature>
<feature type="transmembrane region" description="Helical" evidence="1">
    <location>
        <begin position="38"/>
        <end position="60"/>
    </location>
</feature>
<keyword evidence="3" id="KW-1185">Reference proteome</keyword>